<dbReference type="InterPro" id="IPR017853">
    <property type="entry name" value="GH"/>
</dbReference>
<sequence>MRNFVIILILIVCILCFFSANDGFLQYDQKEYGVFLSVDNQKMEELKDYKTVVIDAAYFNKEDIDRLKQAGHTVYTYLNIGSLENFRPYYKEYSKYTLGKYKNWEEEQWIDVSQKQWQKLICGLADEYEEKGVDGFFIDNCDVYYLYKQDKIYKGLVDILSQLKDSGLDVIINGGDSFISKYYGENKNLNKILTGINQETVFSSIDFEKKRLGYSSNEEKEYFISYLNKMNQAGAAIYLLEYTSDKKLEKQIQKYCTKKGWKYYISDSVELD</sequence>
<dbReference type="PANTHER" id="PTHR35882">
    <property type="entry name" value="PELA"/>
    <property type="match status" value="1"/>
</dbReference>
<keyword evidence="3" id="KW-1185">Reference proteome</keyword>
<dbReference type="KEGG" id="amic:Ami3637_03355"/>
<protein>
    <recommendedName>
        <fullName evidence="1">Glycoside-hydrolase family GH114 TIM-barrel domain-containing protein</fullName>
    </recommendedName>
</protein>
<dbReference type="Gene3D" id="3.20.20.70">
    <property type="entry name" value="Aldolase class I"/>
    <property type="match status" value="1"/>
</dbReference>
<dbReference type="InterPro" id="IPR004352">
    <property type="entry name" value="GH114_TIM-barrel"/>
</dbReference>
<dbReference type="PANTHER" id="PTHR35882:SF2">
    <property type="entry name" value="PELA"/>
    <property type="match status" value="1"/>
</dbReference>
<dbReference type="AlphaFoldDB" id="A0A6P1MCB5"/>
<reference evidence="2 3" key="1">
    <citation type="submission" date="2020-01" db="EMBL/GenBank/DDBJ databases">
        <title>Genomic analysis of Aminipila sp. CBA3637.</title>
        <authorList>
            <person name="Kim Y.B."/>
            <person name="Roh S.W."/>
        </authorList>
    </citation>
    <scope>NUCLEOTIDE SEQUENCE [LARGE SCALE GENOMIC DNA]</scope>
    <source>
        <strain evidence="2 3">CBA3637</strain>
    </source>
</reference>
<dbReference type="EMBL" id="CP047591">
    <property type="protein sequence ID" value="QHI71547.1"/>
    <property type="molecule type" value="Genomic_DNA"/>
</dbReference>
<dbReference type="InterPro" id="IPR013785">
    <property type="entry name" value="Aldolase_TIM"/>
</dbReference>
<gene>
    <name evidence="2" type="ORF">Ami3637_03355</name>
</gene>
<accession>A0A6P1MCB5</accession>
<feature type="domain" description="Glycoside-hydrolase family GH114 TIM-barrel" evidence="1">
    <location>
        <begin position="46"/>
        <end position="265"/>
    </location>
</feature>
<evidence type="ECO:0000259" key="1">
    <source>
        <dbReference type="Pfam" id="PF03537"/>
    </source>
</evidence>
<evidence type="ECO:0000313" key="2">
    <source>
        <dbReference type="EMBL" id="QHI71547.1"/>
    </source>
</evidence>
<dbReference type="Proteomes" id="UP000463883">
    <property type="component" value="Chromosome"/>
</dbReference>
<dbReference type="Pfam" id="PF03537">
    <property type="entry name" value="Glyco_hydro_114"/>
    <property type="match status" value="1"/>
</dbReference>
<dbReference type="SUPFAM" id="SSF51445">
    <property type="entry name" value="(Trans)glycosidases"/>
    <property type="match status" value="1"/>
</dbReference>
<dbReference type="RefSeq" id="WP_162361322.1">
    <property type="nucleotide sequence ID" value="NZ_CP047591.1"/>
</dbReference>
<proteinExistence type="predicted"/>
<organism evidence="2 3">
    <name type="scientific">Aminipila terrae</name>
    <dbReference type="NCBI Taxonomy" id="2697030"/>
    <lineage>
        <taxon>Bacteria</taxon>
        <taxon>Bacillati</taxon>
        <taxon>Bacillota</taxon>
        <taxon>Clostridia</taxon>
        <taxon>Peptostreptococcales</taxon>
        <taxon>Anaerovoracaceae</taxon>
        <taxon>Aminipila</taxon>
    </lineage>
</organism>
<name>A0A6P1MCB5_9FIRM</name>
<evidence type="ECO:0000313" key="3">
    <source>
        <dbReference type="Proteomes" id="UP000463883"/>
    </source>
</evidence>